<comment type="caution">
    <text evidence="9">The sequence shown here is derived from an EMBL/GenBank/DDBJ whole genome shotgun (WGS) entry which is preliminary data.</text>
</comment>
<feature type="transmembrane region" description="Helical" evidence="7">
    <location>
        <begin position="172"/>
        <end position="190"/>
    </location>
</feature>
<evidence type="ECO:0000256" key="1">
    <source>
        <dbReference type="ARBA" id="ARBA00004651"/>
    </source>
</evidence>
<dbReference type="InterPro" id="IPR032816">
    <property type="entry name" value="VTT_dom"/>
</dbReference>
<reference evidence="10" key="1">
    <citation type="journal article" date="2019" name="Int. J. Syst. Evol. Microbiol.">
        <title>Halobacteriovorax valvorus sp. nov., a novel prokaryotic predator isolated from coastal seawater of China.</title>
        <authorList>
            <person name="Chen M.-X."/>
        </authorList>
    </citation>
    <scope>NUCLEOTIDE SEQUENCE [LARGE SCALE GENOMIC DNA]</scope>
    <source>
        <strain evidence="10">BL9</strain>
    </source>
</reference>
<evidence type="ECO:0000256" key="5">
    <source>
        <dbReference type="ARBA" id="ARBA00022989"/>
    </source>
</evidence>
<dbReference type="PANTHER" id="PTHR30353">
    <property type="entry name" value="INNER MEMBRANE PROTEIN DEDA-RELATED"/>
    <property type="match status" value="1"/>
</dbReference>
<dbReference type="PANTHER" id="PTHR30353:SF15">
    <property type="entry name" value="INNER MEMBRANE PROTEIN YABI"/>
    <property type="match status" value="1"/>
</dbReference>
<feature type="transmembrane region" description="Helical" evidence="7">
    <location>
        <begin position="51"/>
        <end position="74"/>
    </location>
</feature>
<evidence type="ECO:0000256" key="2">
    <source>
        <dbReference type="ARBA" id="ARBA00010792"/>
    </source>
</evidence>
<keyword evidence="10" id="KW-1185">Reference proteome</keyword>
<evidence type="ECO:0000256" key="7">
    <source>
        <dbReference type="RuleBase" id="RU367016"/>
    </source>
</evidence>
<protein>
    <submittedName>
        <fullName evidence="9">DedA family protein</fullName>
    </submittedName>
</protein>
<keyword evidence="6 7" id="KW-0472">Membrane</keyword>
<accession>A0ABY0IN39</accession>
<dbReference type="Pfam" id="PF09335">
    <property type="entry name" value="VTT_dom"/>
    <property type="match status" value="1"/>
</dbReference>
<keyword evidence="3 7" id="KW-1003">Cell membrane</keyword>
<comment type="similarity">
    <text evidence="2 7">Belongs to the DedA family.</text>
</comment>
<comment type="subcellular location">
    <subcellularLocation>
        <location evidence="1 7">Cell membrane</location>
        <topology evidence="1 7">Multi-pass membrane protein</topology>
    </subcellularLocation>
</comment>
<evidence type="ECO:0000256" key="3">
    <source>
        <dbReference type="ARBA" id="ARBA00022475"/>
    </source>
</evidence>
<gene>
    <name evidence="9" type="ORF">DAY19_01280</name>
</gene>
<keyword evidence="5 7" id="KW-1133">Transmembrane helix</keyword>
<feature type="transmembrane region" description="Helical" evidence="7">
    <location>
        <begin position="107"/>
        <end position="128"/>
    </location>
</feature>
<evidence type="ECO:0000313" key="9">
    <source>
        <dbReference type="EMBL" id="RZF23281.1"/>
    </source>
</evidence>
<evidence type="ECO:0000259" key="8">
    <source>
        <dbReference type="Pfam" id="PF09335"/>
    </source>
</evidence>
<feature type="transmembrane region" description="Helical" evidence="7">
    <location>
        <begin position="12"/>
        <end position="30"/>
    </location>
</feature>
<dbReference type="EMBL" id="QDKL01000001">
    <property type="protein sequence ID" value="RZF23281.1"/>
    <property type="molecule type" value="Genomic_DNA"/>
</dbReference>
<evidence type="ECO:0000313" key="10">
    <source>
        <dbReference type="Proteomes" id="UP000443582"/>
    </source>
</evidence>
<dbReference type="InterPro" id="IPR032818">
    <property type="entry name" value="DedA-like"/>
</dbReference>
<feature type="domain" description="VTT" evidence="8">
    <location>
        <begin position="34"/>
        <end position="159"/>
    </location>
</feature>
<dbReference type="Proteomes" id="UP000443582">
    <property type="component" value="Unassembled WGS sequence"/>
</dbReference>
<organism evidence="9 10">
    <name type="scientific">Halobacteriovorax vibrionivorans</name>
    <dbReference type="NCBI Taxonomy" id="2152716"/>
    <lineage>
        <taxon>Bacteria</taxon>
        <taxon>Pseudomonadati</taxon>
        <taxon>Bdellovibrionota</taxon>
        <taxon>Bacteriovoracia</taxon>
        <taxon>Bacteriovoracales</taxon>
        <taxon>Halobacteriovoraceae</taxon>
        <taxon>Halobacteriovorax</taxon>
    </lineage>
</organism>
<evidence type="ECO:0000256" key="4">
    <source>
        <dbReference type="ARBA" id="ARBA00022692"/>
    </source>
</evidence>
<name>A0ABY0IN39_9BACT</name>
<feature type="transmembrane region" description="Helical" evidence="7">
    <location>
        <begin position="140"/>
        <end position="160"/>
    </location>
</feature>
<keyword evidence="4 7" id="KW-0812">Transmembrane</keyword>
<sequence>MDQIMLYINTNVSLAPYIIFGLLLLAGFNIPISEDVMLFTSAILAAKNPEYLYPLFFAVFLGAYFSDLICYGFIGRYLGPKIFGIKFFASMVTQERLDTVNAFFKKYGVFTLIFGRFVPFGFRNALFLSAGLGKMNAWKFALSDLIAATISCVVYFTVYYKFGEAAIEYIKKSNYVIGSVALAVILGFAIKKWKKKRVTN</sequence>
<evidence type="ECO:0000256" key="6">
    <source>
        <dbReference type="ARBA" id="ARBA00023136"/>
    </source>
</evidence>
<proteinExistence type="inferred from homology"/>